<keyword evidence="1 3" id="KW-0479">Metal-binding</keyword>
<dbReference type="Gene3D" id="3.10.20.90">
    <property type="entry name" value="Phosphatidylinositol 3-kinase Catalytic Subunit, Chain A, domain 1"/>
    <property type="match status" value="1"/>
</dbReference>
<feature type="domain" description="FERM" evidence="4">
    <location>
        <begin position="14"/>
        <end position="293"/>
    </location>
</feature>
<keyword evidence="2" id="KW-0862">Zinc</keyword>
<dbReference type="SMART" id="SM01196">
    <property type="entry name" value="FERM_C"/>
    <property type="match status" value="1"/>
</dbReference>
<reference evidence="6 7" key="1">
    <citation type="submission" date="2022-05" db="EMBL/GenBank/DDBJ databases">
        <authorList>
            <consortium name="Genoscope - CEA"/>
            <person name="William W."/>
        </authorList>
    </citation>
    <scope>NUCLEOTIDE SEQUENCE [LARGE SCALE GENOMIC DNA]</scope>
</reference>
<dbReference type="Gene3D" id="1.20.80.10">
    <property type="match status" value="1"/>
</dbReference>
<dbReference type="PRINTS" id="PR00661">
    <property type="entry name" value="ERMFAMILY"/>
</dbReference>
<dbReference type="Proteomes" id="UP001159405">
    <property type="component" value="Unassembled WGS sequence"/>
</dbReference>
<name>A0ABN8NXT7_9CNID</name>
<proteinExistence type="predicted"/>
<dbReference type="SMART" id="SM00184">
    <property type="entry name" value="RING"/>
    <property type="match status" value="1"/>
</dbReference>
<dbReference type="PANTHER" id="PTHR23280">
    <property type="entry name" value="4.1 G PROTEIN"/>
    <property type="match status" value="1"/>
</dbReference>
<dbReference type="CDD" id="cd14473">
    <property type="entry name" value="FERM_B-lobe"/>
    <property type="match status" value="1"/>
</dbReference>
<dbReference type="CDD" id="cd17104">
    <property type="entry name" value="FERM_F1_MYLIP"/>
    <property type="match status" value="1"/>
</dbReference>
<evidence type="ECO:0008006" key="8">
    <source>
        <dbReference type="Google" id="ProtNLM"/>
    </source>
</evidence>
<keyword evidence="7" id="KW-1185">Reference proteome</keyword>
<accession>A0ABN8NXT7</accession>
<dbReference type="InterPro" id="IPR018980">
    <property type="entry name" value="FERM_PH-like_C"/>
</dbReference>
<dbReference type="PROSITE" id="PS50089">
    <property type="entry name" value="ZF_RING_2"/>
    <property type="match status" value="1"/>
</dbReference>
<dbReference type="InterPro" id="IPR019748">
    <property type="entry name" value="FERM_central"/>
</dbReference>
<evidence type="ECO:0000313" key="6">
    <source>
        <dbReference type="EMBL" id="CAH3125013.1"/>
    </source>
</evidence>
<evidence type="ECO:0000256" key="2">
    <source>
        <dbReference type="ARBA" id="ARBA00022833"/>
    </source>
</evidence>
<organism evidence="6 7">
    <name type="scientific">Porites lobata</name>
    <dbReference type="NCBI Taxonomy" id="104759"/>
    <lineage>
        <taxon>Eukaryota</taxon>
        <taxon>Metazoa</taxon>
        <taxon>Cnidaria</taxon>
        <taxon>Anthozoa</taxon>
        <taxon>Hexacorallia</taxon>
        <taxon>Scleractinia</taxon>
        <taxon>Fungiina</taxon>
        <taxon>Poritidae</taxon>
        <taxon>Porites</taxon>
    </lineage>
</organism>
<dbReference type="SUPFAM" id="SSF47031">
    <property type="entry name" value="Second domain of FERM"/>
    <property type="match status" value="1"/>
</dbReference>
<dbReference type="InterPro" id="IPR019749">
    <property type="entry name" value="Band_41_domain"/>
</dbReference>
<dbReference type="PROSITE" id="PS50057">
    <property type="entry name" value="FERM_3"/>
    <property type="match status" value="1"/>
</dbReference>
<feature type="domain" description="RING-type" evidence="5">
    <location>
        <begin position="386"/>
        <end position="421"/>
    </location>
</feature>
<protein>
    <recommendedName>
        <fullName evidence="8">RING-type E3 ubiquitin transferase</fullName>
    </recommendedName>
</protein>
<evidence type="ECO:0000313" key="7">
    <source>
        <dbReference type="Proteomes" id="UP001159405"/>
    </source>
</evidence>
<dbReference type="SUPFAM" id="SSF54236">
    <property type="entry name" value="Ubiquitin-like"/>
    <property type="match status" value="1"/>
</dbReference>
<dbReference type="Pfam" id="PF00373">
    <property type="entry name" value="FERM_M"/>
    <property type="match status" value="1"/>
</dbReference>
<dbReference type="InterPro" id="IPR014352">
    <property type="entry name" value="FERM/acyl-CoA-bd_prot_sf"/>
</dbReference>
<dbReference type="InterPro" id="IPR018979">
    <property type="entry name" value="FERM_N"/>
</dbReference>
<dbReference type="Gene3D" id="2.30.29.30">
    <property type="entry name" value="Pleckstrin-homology domain (PH domain)/Phosphotyrosine-binding domain (PTB)"/>
    <property type="match status" value="1"/>
</dbReference>
<dbReference type="InterPro" id="IPR029071">
    <property type="entry name" value="Ubiquitin-like_domsf"/>
</dbReference>
<dbReference type="InterPro" id="IPR013083">
    <property type="entry name" value="Znf_RING/FYVE/PHD"/>
</dbReference>
<dbReference type="Pfam" id="PF13920">
    <property type="entry name" value="zf-C3HC4_3"/>
    <property type="match status" value="1"/>
</dbReference>
<sequence length="437" mass="50557">MDSEEKSSSFRLRMLCHVSLPDSVVTEFKLREKARGQELLQAVCKRLGIIELDYFGLQFCGPKSEVLWLNTRNRIRRQISGASPYRLQFRVKFFVQPQYLLQDSTRHQYFLHLKNDLEEKKITPDPEKAATIYALIAQATIGDHGDSYSPCEFCQASEVETQWTSEFRSTVSLEHAKLKGMRSAAAKQFFIKELSLMDNYGFEYHLAKNELGQSLHIGVGSEEIKIFDHDFNFTDRFPYTGLKMATHVKNNLHLTIITSDGETMLTFRLVSQVAACALYRSITEYHAFYRCETVRNAVTNQFTRDLKETLISFFGDEESEKKYIFDVQRTSKEVYDHCRRVLFKRGCDPIQRNSEREQLEDKPQNADVQATQLQQKLTRMEDSFKCKICMDAQIDTVFCPCGHMVSCHVCAGNVNLCPICRGMIQHVQHVFFPVMVE</sequence>
<dbReference type="InterPro" id="IPR035963">
    <property type="entry name" value="FERM_2"/>
</dbReference>
<dbReference type="EMBL" id="CALNXK010000040">
    <property type="protein sequence ID" value="CAH3125013.1"/>
    <property type="molecule type" value="Genomic_DNA"/>
</dbReference>
<keyword evidence="1 3" id="KW-0863">Zinc-finger</keyword>
<evidence type="ECO:0000256" key="3">
    <source>
        <dbReference type="PROSITE-ProRule" id="PRU00175"/>
    </source>
</evidence>
<dbReference type="SUPFAM" id="SSF50729">
    <property type="entry name" value="PH domain-like"/>
    <property type="match status" value="1"/>
</dbReference>
<dbReference type="SUPFAM" id="SSF57850">
    <property type="entry name" value="RING/U-box"/>
    <property type="match status" value="1"/>
</dbReference>
<comment type="caution">
    <text evidence="6">The sequence shown here is derived from an EMBL/GenBank/DDBJ whole genome shotgun (WGS) entry which is preliminary data.</text>
</comment>
<evidence type="ECO:0000256" key="1">
    <source>
        <dbReference type="ARBA" id="ARBA00022771"/>
    </source>
</evidence>
<dbReference type="PANTHER" id="PTHR23280:SF13">
    <property type="entry name" value="E3 UBIQUITIN-PROTEIN LIGASE MYLIP"/>
    <property type="match status" value="1"/>
</dbReference>
<dbReference type="SMART" id="SM00295">
    <property type="entry name" value="B41"/>
    <property type="match status" value="1"/>
</dbReference>
<dbReference type="Pfam" id="PF09379">
    <property type="entry name" value="FERM_N"/>
    <property type="match status" value="1"/>
</dbReference>
<dbReference type="InterPro" id="IPR000798">
    <property type="entry name" value="Ez/rad/moesin-like"/>
</dbReference>
<dbReference type="InterPro" id="IPR011993">
    <property type="entry name" value="PH-like_dom_sf"/>
</dbReference>
<evidence type="ECO:0000259" key="5">
    <source>
        <dbReference type="PROSITE" id="PS50089"/>
    </source>
</evidence>
<dbReference type="InterPro" id="IPR000299">
    <property type="entry name" value="FERM_domain"/>
</dbReference>
<dbReference type="Gene3D" id="3.30.40.10">
    <property type="entry name" value="Zinc/RING finger domain, C3HC4 (zinc finger)"/>
    <property type="match status" value="1"/>
</dbReference>
<dbReference type="InterPro" id="IPR001841">
    <property type="entry name" value="Znf_RING"/>
</dbReference>
<gene>
    <name evidence="6" type="ORF">PLOB_00031544</name>
</gene>
<evidence type="ECO:0000259" key="4">
    <source>
        <dbReference type="PROSITE" id="PS50057"/>
    </source>
</evidence>